<dbReference type="PANTHER" id="PTHR42643">
    <property type="entry name" value="IONOTROPIC RECEPTOR 20A-RELATED"/>
    <property type="match status" value="1"/>
</dbReference>
<evidence type="ECO:0000256" key="8">
    <source>
        <dbReference type="SAM" id="Phobius"/>
    </source>
</evidence>
<reference evidence="9" key="1">
    <citation type="submission" date="2021-12" db="EMBL/GenBank/DDBJ databases">
        <authorList>
            <person name="King R."/>
        </authorList>
    </citation>
    <scope>NUCLEOTIDE SEQUENCE</scope>
</reference>
<feature type="transmembrane region" description="Helical" evidence="8">
    <location>
        <begin position="222"/>
        <end position="244"/>
    </location>
</feature>
<evidence type="ECO:0000256" key="7">
    <source>
        <dbReference type="ARBA" id="ARBA00023180"/>
    </source>
</evidence>
<proteinExistence type="predicted"/>
<evidence type="ECO:0000256" key="2">
    <source>
        <dbReference type="ARBA" id="ARBA00022475"/>
    </source>
</evidence>
<evidence type="ECO:0000256" key="1">
    <source>
        <dbReference type="ARBA" id="ARBA00004651"/>
    </source>
</evidence>
<keyword evidence="7" id="KW-0325">Glycoprotein</keyword>
<dbReference type="AlphaFoldDB" id="A0A9P0AJM9"/>
<name>A0A9P0AJM9_BEMTA</name>
<dbReference type="PANTHER" id="PTHR42643:SF38">
    <property type="entry name" value="IONOTROPIC RECEPTOR 100A"/>
    <property type="match status" value="1"/>
</dbReference>
<organism evidence="9 10">
    <name type="scientific">Bemisia tabaci</name>
    <name type="common">Sweetpotato whitefly</name>
    <name type="synonym">Aleurodes tabaci</name>
    <dbReference type="NCBI Taxonomy" id="7038"/>
    <lineage>
        <taxon>Eukaryota</taxon>
        <taxon>Metazoa</taxon>
        <taxon>Ecdysozoa</taxon>
        <taxon>Arthropoda</taxon>
        <taxon>Hexapoda</taxon>
        <taxon>Insecta</taxon>
        <taxon>Pterygota</taxon>
        <taxon>Neoptera</taxon>
        <taxon>Paraneoptera</taxon>
        <taxon>Hemiptera</taxon>
        <taxon>Sternorrhyncha</taxon>
        <taxon>Aleyrodoidea</taxon>
        <taxon>Aleyrodidae</taxon>
        <taxon>Aleyrodinae</taxon>
        <taxon>Bemisia</taxon>
    </lineage>
</organism>
<dbReference type="InterPro" id="IPR052192">
    <property type="entry name" value="Insect_Ionotropic_Sensory_Rcpt"/>
</dbReference>
<keyword evidence="4 8" id="KW-1133">Transmembrane helix</keyword>
<keyword evidence="3 8" id="KW-0812">Transmembrane</keyword>
<evidence type="ECO:0000256" key="4">
    <source>
        <dbReference type="ARBA" id="ARBA00022989"/>
    </source>
</evidence>
<gene>
    <name evidence="9" type="ORF">BEMITA_LOCUS10677</name>
</gene>
<evidence type="ECO:0000256" key="3">
    <source>
        <dbReference type="ARBA" id="ARBA00022692"/>
    </source>
</evidence>
<dbReference type="EMBL" id="OU963867">
    <property type="protein sequence ID" value="CAH0392121.1"/>
    <property type="molecule type" value="Genomic_DNA"/>
</dbReference>
<feature type="transmembrane region" description="Helical" evidence="8">
    <location>
        <begin position="291"/>
        <end position="311"/>
    </location>
</feature>
<keyword evidence="10" id="KW-1185">Reference proteome</keyword>
<evidence type="ECO:0000313" key="10">
    <source>
        <dbReference type="Proteomes" id="UP001152759"/>
    </source>
</evidence>
<evidence type="ECO:0000256" key="5">
    <source>
        <dbReference type="ARBA" id="ARBA00023136"/>
    </source>
</evidence>
<accession>A0A9P0AJM9</accession>
<dbReference type="GO" id="GO:0005886">
    <property type="term" value="C:plasma membrane"/>
    <property type="evidence" value="ECO:0007669"/>
    <property type="project" value="UniProtKB-SubCell"/>
</dbReference>
<comment type="subcellular location">
    <subcellularLocation>
        <location evidence="1">Cell membrane</location>
        <topology evidence="1">Multi-pass membrane protein</topology>
    </subcellularLocation>
</comment>
<dbReference type="Proteomes" id="UP001152759">
    <property type="component" value="Chromosome 6"/>
</dbReference>
<evidence type="ECO:0000313" key="9">
    <source>
        <dbReference type="EMBL" id="CAH0392121.1"/>
    </source>
</evidence>
<keyword evidence="5 8" id="KW-0472">Membrane</keyword>
<keyword evidence="6" id="KW-0675">Receptor</keyword>
<protein>
    <submittedName>
        <fullName evidence="9">Uncharacterized protein</fullName>
    </submittedName>
</protein>
<sequence length="388" mass="44322">MAAFRIFTKTPACRPQYRQRRAVCVQPVSFLLYKPEFKSTQVEYLNISSMGEMGGEGVGQKVLICTGYTCFKYDPFARKILQYLPFAEEGDKFFDFTYQILSDFNVLVRGEVEPDRFSENTFTYFSWSETLSEALIEIEESKIRNISFTINNLYEAKRDLTQDYESNLKSGIDLYSALAGPSYHEEEGSIFDYTIAIGTCTVCIATPRPGYKPQFLAPFDCFSAPVWGALIMTIASILVIQYVFQYMQYTSFRGLYTEQEALVFEDSPIALNICSYFLCGNPVRMLLGRLLTGKIIFCVFSFGALIICAVFQNGMVRLLSRQVKFADINTMEQLLEADLLIQSRDIEAHSSYSEQHAELRGLQDKFVTNFAYYKDVVNEHVSRDLAAR</sequence>
<keyword evidence="2" id="KW-1003">Cell membrane</keyword>
<evidence type="ECO:0000256" key="6">
    <source>
        <dbReference type="ARBA" id="ARBA00023170"/>
    </source>
</evidence>